<dbReference type="Proteomes" id="UP000431092">
    <property type="component" value="Unassembled WGS sequence"/>
</dbReference>
<keyword evidence="3" id="KW-0808">Transferase</keyword>
<dbReference type="GO" id="GO:0016740">
    <property type="term" value="F:transferase activity"/>
    <property type="evidence" value="ECO:0007669"/>
    <property type="project" value="UniProtKB-KW"/>
</dbReference>
<feature type="transmembrane region" description="Helical" evidence="1">
    <location>
        <begin position="356"/>
        <end position="374"/>
    </location>
</feature>
<sequence>MTGLVLAVLVVGISTTVWSLVGVGRLVAGRRRTTSRRHQGSHRAHTDPPGLDQVAVLVAAHDEELVIEQTIRSASALVPPQQIHIVSDGSHDRTAELARACGVNVLDLHPNRGKAGALAAGIEHFGLCDRYEVVMLLDADTQPADDYLSTALPHLADPDVVAVAGRARTLFDPPSPTLLGRLLVAYRERLYVAVQLLLKYGQAARAANAVPIVPGFASLYRTSALREIDVAAPGLVIEDFNMTFEVHRKGLGRIDFHPRSATAYTQDPDRLRDYRHQVRRWMLGFWQTVRLHGLHRGVFWTALGAFVVEVVVASLVWLLVVPLLACSLLASALAGAVAGPPGWLVWLGGLLTVKDVLLGVLLPDLILSVLAAVSTRRASYLLYAVAFPLLRILDAALCLTALGRAWAAPSTGRWVSPARRQVMGASTRR</sequence>
<keyword evidence="1" id="KW-1133">Transmembrane helix</keyword>
<feature type="domain" description="Glycosyltransferase 2-like" evidence="2">
    <location>
        <begin position="134"/>
        <end position="330"/>
    </location>
</feature>
<dbReference type="CDD" id="cd06423">
    <property type="entry name" value="CESA_like"/>
    <property type="match status" value="1"/>
</dbReference>
<feature type="transmembrane region" description="Helical" evidence="1">
    <location>
        <begin position="6"/>
        <end position="28"/>
    </location>
</feature>
<accession>A0A6I3IAP9</accession>
<dbReference type="PANTHER" id="PTHR43630:SF2">
    <property type="entry name" value="GLYCOSYLTRANSFERASE"/>
    <property type="match status" value="1"/>
</dbReference>
<evidence type="ECO:0000313" key="3">
    <source>
        <dbReference type="EMBL" id="MTB71288.1"/>
    </source>
</evidence>
<dbReference type="Pfam" id="PF13632">
    <property type="entry name" value="Glyco_trans_2_3"/>
    <property type="match status" value="1"/>
</dbReference>
<comment type="caution">
    <text evidence="3">The sequence shown here is derived from an EMBL/GenBank/DDBJ whole genome shotgun (WGS) entry which is preliminary data.</text>
</comment>
<gene>
    <name evidence="3" type="ORF">GGG17_04740</name>
</gene>
<organism evidence="3 4">
    <name type="scientific">Arsenicicoccus cauae</name>
    <dbReference type="NCBI Taxonomy" id="2663847"/>
    <lineage>
        <taxon>Bacteria</taxon>
        <taxon>Bacillati</taxon>
        <taxon>Actinomycetota</taxon>
        <taxon>Actinomycetes</taxon>
        <taxon>Micrococcales</taxon>
        <taxon>Intrasporangiaceae</taxon>
        <taxon>Arsenicicoccus</taxon>
    </lineage>
</organism>
<proteinExistence type="predicted"/>
<dbReference type="SUPFAM" id="SSF53448">
    <property type="entry name" value="Nucleotide-diphospho-sugar transferases"/>
    <property type="match status" value="1"/>
</dbReference>
<evidence type="ECO:0000259" key="2">
    <source>
        <dbReference type="Pfam" id="PF13632"/>
    </source>
</evidence>
<dbReference type="EMBL" id="WLVL01000018">
    <property type="protein sequence ID" value="MTB71288.1"/>
    <property type="molecule type" value="Genomic_DNA"/>
</dbReference>
<name>A0A6I3IAP9_9MICO</name>
<keyword evidence="1" id="KW-0472">Membrane</keyword>
<dbReference type="Gene3D" id="3.90.550.10">
    <property type="entry name" value="Spore Coat Polysaccharide Biosynthesis Protein SpsA, Chain A"/>
    <property type="match status" value="1"/>
</dbReference>
<evidence type="ECO:0000313" key="4">
    <source>
        <dbReference type="Proteomes" id="UP000431092"/>
    </source>
</evidence>
<evidence type="ECO:0000256" key="1">
    <source>
        <dbReference type="SAM" id="Phobius"/>
    </source>
</evidence>
<dbReference type="InterPro" id="IPR001173">
    <property type="entry name" value="Glyco_trans_2-like"/>
</dbReference>
<reference evidence="3 4" key="1">
    <citation type="submission" date="2019-11" db="EMBL/GenBank/DDBJ databases">
        <title>Whole genome sequencing identifies a novel species of the genus Arsenicicoccus isolated from human blood.</title>
        <authorList>
            <person name="Jeong J.H."/>
            <person name="Kweon O.J."/>
            <person name="Kim H.R."/>
            <person name="Kim T.-H."/>
            <person name="Ha S.-M."/>
            <person name="Lee M.-K."/>
        </authorList>
    </citation>
    <scope>NUCLEOTIDE SEQUENCE [LARGE SCALE GENOMIC DNA]</scope>
    <source>
        <strain evidence="3 4">MKL-02</strain>
    </source>
</reference>
<feature type="transmembrane region" description="Helical" evidence="1">
    <location>
        <begin position="298"/>
        <end position="321"/>
    </location>
</feature>
<protein>
    <submittedName>
        <fullName evidence="3">Glycosyltransferase</fullName>
    </submittedName>
</protein>
<dbReference type="RefSeq" id="WP_154592621.1">
    <property type="nucleotide sequence ID" value="NZ_WLVL01000018.1"/>
</dbReference>
<keyword evidence="1" id="KW-0812">Transmembrane</keyword>
<dbReference type="InterPro" id="IPR029044">
    <property type="entry name" value="Nucleotide-diphossugar_trans"/>
</dbReference>
<dbReference type="PANTHER" id="PTHR43630">
    <property type="entry name" value="POLY-BETA-1,6-N-ACETYL-D-GLUCOSAMINE SYNTHASE"/>
    <property type="match status" value="1"/>
</dbReference>
<dbReference type="AlphaFoldDB" id="A0A6I3IAP9"/>
<feature type="transmembrane region" description="Helical" evidence="1">
    <location>
        <begin position="327"/>
        <end position="349"/>
    </location>
</feature>
<keyword evidence="4" id="KW-1185">Reference proteome</keyword>
<feature type="transmembrane region" description="Helical" evidence="1">
    <location>
        <begin position="380"/>
        <end position="403"/>
    </location>
</feature>